<organism evidence="5 6">
    <name type="scientific">Parvularcula marina</name>
    <dbReference type="NCBI Taxonomy" id="2292771"/>
    <lineage>
        <taxon>Bacteria</taxon>
        <taxon>Pseudomonadati</taxon>
        <taxon>Pseudomonadota</taxon>
        <taxon>Alphaproteobacteria</taxon>
        <taxon>Parvularculales</taxon>
        <taxon>Parvularculaceae</taxon>
        <taxon>Parvularcula</taxon>
    </lineage>
</organism>
<evidence type="ECO:0000313" key="5">
    <source>
        <dbReference type="EMBL" id="RFB04193.1"/>
    </source>
</evidence>
<dbReference type="InterPro" id="IPR011050">
    <property type="entry name" value="Pectin_lyase_fold/virulence"/>
</dbReference>
<dbReference type="Pfam" id="PF13229">
    <property type="entry name" value="Beta_helix"/>
    <property type="match status" value="1"/>
</dbReference>
<feature type="domain" description="Right handed beta helix" evidence="4">
    <location>
        <begin position="205"/>
        <end position="345"/>
    </location>
</feature>
<dbReference type="InParanoid" id="A0A371RFH6"/>
<dbReference type="InterPro" id="IPR012334">
    <property type="entry name" value="Pectin_lyas_fold"/>
</dbReference>
<feature type="region of interest" description="Disordered" evidence="2">
    <location>
        <begin position="366"/>
        <end position="392"/>
    </location>
</feature>
<sequence length="392" mass="41445">MKLTRKKAIAALMSMAAAGALGSSGFAQDSTFGGMPTVTPQTAKKIEDARRRDAATTSTKKRKLPAYVVVDQGGPNINMDRAADPSRARYTSINEAIENVAWGGVVVVMPGIYEENIELKRSVSLQGDRGAGSGVRIRQVAETNAAGEQKPCLKFTPQSFNEHAQISNIDFEPMANAGVPCVDVKDGIFTMIQSSVKGGGGELVSIEGGTAFLEKNTISGGSTGISITQTHPLWDRATLVDNIVTENYHQGINLSGEASMLVTGNLVNTNGVGISYNGGGAATLVGNKILNNSKHGIELGEDGKEVLIRLNQIWSNDQDGIKVTNSTGLIEDNDIDGNGGFEVSTIGHLNTVPTIINDVAQNVSSPAYNRNSRRSRDQSQWRVGNGPSGSSR</sequence>
<feature type="signal peptide" evidence="3">
    <location>
        <begin position="1"/>
        <end position="27"/>
    </location>
</feature>
<keyword evidence="6" id="KW-1185">Reference proteome</keyword>
<name>A0A371RFH6_9PROT</name>
<proteinExistence type="predicted"/>
<dbReference type="Gene3D" id="2.160.20.10">
    <property type="entry name" value="Single-stranded right-handed beta-helix, Pectin lyase-like"/>
    <property type="match status" value="1"/>
</dbReference>
<dbReference type="SMART" id="SM00710">
    <property type="entry name" value="PbH1"/>
    <property type="match status" value="6"/>
</dbReference>
<protein>
    <submittedName>
        <fullName evidence="5">Right-handed parallel beta-helix repeat-containing protein</fullName>
    </submittedName>
</protein>
<dbReference type="InterPro" id="IPR039448">
    <property type="entry name" value="Beta_helix"/>
</dbReference>
<accession>A0A371RFH6</accession>
<dbReference type="OrthoDB" id="8478160at2"/>
<keyword evidence="3" id="KW-0732">Signal</keyword>
<dbReference type="Proteomes" id="UP000264589">
    <property type="component" value="Unassembled WGS sequence"/>
</dbReference>
<evidence type="ECO:0000256" key="2">
    <source>
        <dbReference type="SAM" id="MobiDB-lite"/>
    </source>
</evidence>
<feature type="chain" id="PRO_5016819944" evidence="3">
    <location>
        <begin position="28"/>
        <end position="392"/>
    </location>
</feature>
<evidence type="ECO:0000313" key="6">
    <source>
        <dbReference type="Proteomes" id="UP000264589"/>
    </source>
</evidence>
<comment type="caution">
    <text evidence="5">The sequence shown here is derived from an EMBL/GenBank/DDBJ whole genome shotgun (WGS) entry which is preliminary data.</text>
</comment>
<evidence type="ECO:0000256" key="3">
    <source>
        <dbReference type="SAM" id="SignalP"/>
    </source>
</evidence>
<dbReference type="PANTHER" id="PTHR22990:SF15">
    <property type="entry name" value="F-BOX ONLY PROTEIN 10"/>
    <property type="match status" value="1"/>
</dbReference>
<dbReference type="InterPro" id="IPR006626">
    <property type="entry name" value="PbH1"/>
</dbReference>
<dbReference type="PANTHER" id="PTHR22990">
    <property type="entry name" value="F-BOX ONLY PROTEIN"/>
    <property type="match status" value="1"/>
</dbReference>
<feature type="region of interest" description="Disordered" evidence="2">
    <location>
        <begin position="32"/>
        <end position="60"/>
    </location>
</feature>
<gene>
    <name evidence="5" type="ORF">DX908_02180</name>
</gene>
<dbReference type="SUPFAM" id="SSF51126">
    <property type="entry name" value="Pectin lyase-like"/>
    <property type="match status" value="1"/>
</dbReference>
<dbReference type="RefSeq" id="WP_116390821.1">
    <property type="nucleotide sequence ID" value="NZ_CAXQPM010000029.1"/>
</dbReference>
<evidence type="ECO:0000256" key="1">
    <source>
        <dbReference type="ARBA" id="ARBA00022737"/>
    </source>
</evidence>
<evidence type="ECO:0000259" key="4">
    <source>
        <dbReference type="Pfam" id="PF13229"/>
    </source>
</evidence>
<dbReference type="EMBL" id="QUQO01000001">
    <property type="protein sequence ID" value="RFB04193.1"/>
    <property type="molecule type" value="Genomic_DNA"/>
</dbReference>
<feature type="compositionally biased region" description="Basic and acidic residues" evidence="2">
    <location>
        <begin position="44"/>
        <end position="54"/>
    </location>
</feature>
<keyword evidence="1" id="KW-0677">Repeat</keyword>
<dbReference type="AlphaFoldDB" id="A0A371RFH6"/>
<dbReference type="InterPro" id="IPR051550">
    <property type="entry name" value="SCF-Subunits/Alg-Epimerases"/>
</dbReference>
<reference evidence="5 6" key="1">
    <citation type="submission" date="2018-08" db="EMBL/GenBank/DDBJ databases">
        <title>Parvularcula sp. SM1705, isolated from surface water of the South Sea China.</title>
        <authorList>
            <person name="Sun L."/>
        </authorList>
    </citation>
    <scope>NUCLEOTIDE SEQUENCE [LARGE SCALE GENOMIC DNA]</scope>
    <source>
        <strain evidence="5 6">SM1705</strain>
    </source>
</reference>
<feature type="compositionally biased region" description="Polar residues" evidence="2">
    <location>
        <begin position="380"/>
        <end position="392"/>
    </location>
</feature>